<organism evidence="3 4">
    <name type="scientific">Lutibacter flavus</name>
    <dbReference type="NCBI Taxonomy" id="691689"/>
    <lineage>
        <taxon>Bacteria</taxon>
        <taxon>Pseudomonadati</taxon>
        <taxon>Bacteroidota</taxon>
        <taxon>Flavobacteriia</taxon>
        <taxon>Flavobacteriales</taxon>
        <taxon>Flavobacteriaceae</taxon>
        <taxon>Lutibacter</taxon>
    </lineage>
</organism>
<sequence>MTFNQFKNKPIIKILLNRYVLILITFIVWMVFFDENSWINHKEFNNEINKLNKEKEYYKSQIDEDKELINKLDDKEELEKFAREEYKMKKENEDIYIIEYDTLNKK</sequence>
<dbReference type="InterPro" id="IPR007060">
    <property type="entry name" value="FtsL/DivIC"/>
</dbReference>
<reference evidence="4" key="1">
    <citation type="submission" date="2017-06" db="EMBL/GenBank/DDBJ databases">
        <authorList>
            <person name="Varghese N."/>
            <person name="Submissions S."/>
        </authorList>
    </citation>
    <scope>NUCLEOTIDE SEQUENCE [LARGE SCALE GENOMIC DNA]</scope>
    <source>
        <strain evidence="4">DSM 27993</strain>
    </source>
</reference>
<dbReference type="RefSeq" id="WP_089379267.1">
    <property type="nucleotide sequence ID" value="NZ_FZNX01000005.1"/>
</dbReference>
<dbReference type="GO" id="GO:0051301">
    <property type="term" value="P:cell division"/>
    <property type="evidence" value="ECO:0007669"/>
    <property type="project" value="UniProtKB-KW"/>
</dbReference>
<dbReference type="AlphaFoldDB" id="A0A238Z356"/>
<gene>
    <name evidence="3" type="ORF">SAMN04488111_3010</name>
</gene>
<evidence type="ECO:0000313" key="4">
    <source>
        <dbReference type="Proteomes" id="UP000198412"/>
    </source>
</evidence>
<protein>
    <submittedName>
        <fullName evidence="3">Cell division protein FtsB</fullName>
    </submittedName>
</protein>
<feature type="coiled-coil region" evidence="1">
    <location>
        <begin position="41"/>
        <end position="92"/>
    </location>
</feature>
<keyword evidence="2" id="KW-0812">Transmembrane</keyword>
<evidence type="ECO:0000313" key="3">
    <source>
        <dbReference type="EMBL" id="SNR77273.1"/>
    </source>
</evidence>
<keyword evidence="1" id="KW-0175">Coiled coil</keyword>
<keyword evidence="2" id="KW-1133">Transmembrane helix</keyword>
<dbReference type="EMBL" id="FZNX01000005">
    <property type="protein sequence ID" value="SNR77273.1"/>
    <property type="molecule type" value="Genomic_DNA"/>
</dbReference>
<proteinExistence type="predicted"/>
<keyword evidence="3" id="KW-0131">Cell cycle</keyword>
<keyword evidence="4" id="KW-1185">Reference proteome</keyword>
<dbReference type="Proteomes" id="UP000198412">
    <property type="component" value="Unassembled WGS sequence"/>
</dbReference>
<feature type="transmembrane region" description="Helical" evidence="2">
    <location>
        <begin position="12"/>
        <end position="32"/>
    </location>
</feature>
<dbReference type="OrthoDB" id="1467719at2"/>
<evidence type="ECO:0000256" key="2">
    <source>
        <dbReference type="SAM" id="Phobius"/>
    </source>
</evidence>
<name>A0A238Z356_9FLAO</name>
<dbReference type="Pfam" id="PF04977">
    <property type="entry name" value="DivIC"/>
    <property type="match status" value="1"/>
</dbReference>
<keyword evidence="3" id="KW-0132">Cell division</keyword>
<accession>A0A238Z356</accession>
<evidence type="ECO:0000256" key="1">
    <source>
        <dbReference type="SAM" id="Coils"/>
    </source>
</evidence>
<keyword evidence="2" id="KW-0472">Membrane</keyword>